<dbReference type="CDD" id="cd12263">
    <property type="entry name" value="RRM_ABT1_like"/>
    <property type="match status" value="1"/>
</dbReference>
<accession>A0ABD3N443</accession>
<evidence type="ECO:0000256" key="1">
    <source>
        <dbReference type="ARBA" id="ARBA00004604"/>
    </source>
</evidence>
<comment type="caution">
    <text evidence="6">The sequence shown here is derived from an EMBL/GenBank/DDBJ whole genome shotgun (WGS) entry which is preliminary data.</text>
</comment>
<comment type="similarity">
    <text evidence="2">Belongs to the ESF2/ABP1 family.</text>
</comment>
<dbReference type="Proteomes" id="UP001530315">
    <property type="component" value="Unassembled WGS sequence"/>
</dbReference>
<keyword evidence="7" id="KW-1185">Reference proteome</keyword>
<dbReference type="InterPro" id="IPR039119">
    <property type="entry name" value="ABT1/Esf2"/>
</dbReference>
<dbReference type="GO" id="GO:0005730">
    <property type="term" value="C:nucleolus"/>
    <property type="evidence" value="ECO:0007669"/>
    <property type="project" value="UniProtKB-SubCell"/>
</dbReference>
<evidence type="ECO:0000313" key="7">
    <source>
        <dbReference type="Proteomes" id="UP001530315"/>
    </source>
</evidence>
<sequence length="295" mass="33151">MGKRPRIDPDDRTADEDGLRDAAADDDVHKSQMSGPPEDNTADGGGGAASDVVDDAAPSKGTKRSAPVRRLKVSATHDFNARLERRGIVYLSRVPPRMGPAKVRTLLSDFGEVTRVYLVEEDKTSRKRRRKAGGSGSKRYLEGWVEFESKKVAKLVGETLNMTRVTNHKGSVNYDDLWNIKYLRGFKWSHLTEKVAYERRVREQKLRVEMMEVRRENASYVARVEAGKKLDHIEERRRRRMEKEGDVGGGGGEKGSGNITADDEGMAKKWRKIRQKKPLEGDDSATKSAILRSLV</sequence>
<organism evidence="6 7">
    <name type="scientific">Stephanodiscus triporus</name>
    <dbReference type="NCBI Taxonomy" id="2934178"/>
    <lineage>
        <taxon>Eukaryota</taxon>
        <taxon>Sar</taxon>
        <taxon>Stramenopiles</taxon>
        <taxon>Ochrophyta</taxon>
        <taxon>Bacillariophyta</taxon>
        <taxon>Coscinodiscophyceae</taxon>
        <taxon>Thalassiosirophycidae</taxon>
        <taxon>Stephanodiscales</taxon>
        <taxon>Stephanodiscaceae</taxon>
        <taxon>Stephanodiscus</taxon>
    </lineage>
</organism>
<feature type="region of interest" description="Disordered" evidence="5">
    <location>
        <begin position="1"/>
        <end position="67"/>
    </location>
</feature>
<evidence type="ECO:0000256" key="5">
    <source>
        <dbReference type="SAM" id="MobiDB-lite"/>
    </source>
</evidence>
<proteinExistence type="inferred from homology"/>
<dbReference type="EMBL" id="JALLAZ020001702">
    <property type="protein sequence ID" value="KAL3767475.1"/>
    <property type="molecule type" value="Genomic_DNA"/>
</dbReference>
<dbReference type="Gene3D" id="3.30.70.330">
    <property type="match status" value="1"/>
</dbReference>
<dbReference type="InterPro" id="IPR012677">
    <property type="entry name" value="Nucleotide-bd_a/b_plait_sf"/>
</dbReference>
<dbReference type="InterPro" id="IPR035979">
    <property type="entry name" value="RBD_domain_sf"/>
</dbReference>
<keyword evidence="4" id="KW-0539">Nucleus</keyword>
<keyword evidence="3" id="KW-0694">RNA-binding</keyword>
<feature type="region of interest" description="Disordered" evidence="5">
    <location>
        <begin position="233"/>
        <end position="295"/>
    </location>
</feature>
<dbReference type="SUPFAM" id="SSF54928">
    <property type="entry name" value="RNA-binding domain, RBD"/>
    <property type="match status" value="1"/>
</dbReference>
<gene>
    <name evidence="6" type="ORF">ACHAW5_006204</name>
</gene>
<protein>
    <recommendedName>
        <fullName evidence="8">18S rRNA factor 2</fullName>
    </recommendedName>
</protein>
<evidence type="ECO:0008006" key="8">
    <source>
        <dbReference type="Google" id="ProtNLM"/>
    </source>
</evidence>
<evidence type="ECO:0000256" key="3">
    <source>
        <dbReference type="ARBA" id="ARBA00022884"/>
    </source>
</evidence>
<reference evidence="6 7" key="1">
    <citation type="submission" date="2024-10" db="EMBL/GenBank/DDBJ databases">
        <title>Updated reference genomes for cyclostephanoid diatoms.</title>
        <authorList>
            <person name="Roberts W.R."/>
            <person name="Alverson A.J."/>
        </authorList>
    </citation>
    <scope>NUCLEOTIDE SEQUENCE [LARGE SCALE GENOMIC DNA]</scope>
    <source>
        <strain evidence="6 7">AJA276-08</strain>
    </source>
</reference>
<feature type="compositionally biased region" description="Basic and acidic residues" evidence="5">
    <location>
        <begin position="233"/>
        <end position="246"/>
    </location>
</feature>
<evidence type="ECO:0000256" key="4">
    <source>
        <dbReference type="ARBA" id="ARBA00023242"/>
    </source>
</evidence>
<name>A0ABD3N443_9STRA</name>
<dbReference type="AlphaFoldDB" id="A0ABD3N443"/>
<evidence type="ECO:0000313" key="6">
    <source>
        <dbReference type="EMBL" id="KAL3767475.1"/>
    </source>
</evidence>
<comment type="subcellular location">
    <subcellularLocation>
        <location evidence="1">Nucleus</location>
        <location evidence="1">Nucleolus</location>
    </subcellularLocation>
</comment>
<dbReference type="GO" id="GO:0003723">
    <property type="term" value="F:RNA binding"/>
    <property type="evidence" value="ECO:0007669"/>
    <property type="project" value="UniProtKB-KW"/>
</dbReference>
<dbReference type="PANTHER" id="PTHR12311">
    <property type="entry name" value="ACTIVATOR OF BASAL TRANSCRIPTION 1"/>
    <property type="match status" value="1"/>
</dbReference>
<feature type="compositionally biased region" description="Basic and acidic residues" evidence="5">
    <location>
        <begin position="1"/>
        <end position="30"/>
    </location>
</feature>
<dbReference type="InterPro" id="IPR034353">
    <property type="entry name" value="ABT1/ESF2_RRM"/>
</dbReference>
<evidence type="ECO:0000256" key="2">
    <source>
        <dbReference type="ARBA" id="ARBA00005819"/>
    </source>
</evidence>
<dbReference type="PANTHER" id="PTHR12311:SF7">
    <property type="entry name" value="ACTIVATOR OF BASAL TRANSCRIPTION 1"/>
    <property type="match status" value="1"/>
</dbReference>